<dbReference type="GO" id="GO:0005789">
    <property type="term" value="C:endoplasmic reticulum membrane"/>
    <property type="evidence" value="ECO:0007669"/>
    <property type="project" value="UniProtKB-SubCell"/>
</dbReference>
<evidence type="ECO:0008006" key="13">
    <source>
        <dbReference type="Google" id="ProtNLM"/>
    </source>
</evidence>
<keyword evidence="8" id="KW-0443">Lipid metabolism</keyword>
<evidence type="ECO:0000256" key="4">
    <source>
        <dbReference type="ARBA" id="ARBA00022679"/>
    </source>
</evidence>
<dbReference type="PANTHER" id="PTHR12317:SF78">
    <property type="entry name" value="ACYLTRANSFERASE"/>
    <property type="match status" value="1"/>
</dbReference>
<dbReference type="GO" id="GO:0019432">
    <property type="term" value="P:triglyceride biosynthetic process"/>
    <property type="evidence" value="ECO:0007669"/>
    <property type="project" value="TreeGrafter"/>
</dbReference>
<protein>
    <recommendedName>
        <fullName evidence="13">Acyltransferase</fullName>
    </recommendedName>
</protein>
<dbReference type="EMBL" id="JBBHLL010000022">
    <property type="protein sequence ID" value="KAK7829148.1"/>
    <property type="molecule type" value="Genomic_DNA"/>
</dbReference>
<dbReference type="PANTHER" id="PTHR12317">
    <property type="entry name" value="DIACYLGLYCEROL O-ACYLTRANSFERASE"/>
    <property type="match status" value="1"/>
</dbReference>
<keyword evidence="6" id="KW-0256">Endoplasmic reticulum</keyword>
<evidence type="ECO:0000256" key="8">
    <source>
        <dbReference type="ARBA" id="ARBA00023098"/>
    </source>
</evidence>
<comment type="subcellular location">
    <subcellularLocation>
        <location evidence="1">Endoplasmic reticulum membrane</location>
        <topology evidence="1">Multi-pass membrane protein</topology>
    </subcellularLocation>
</comment>
<evidence type="ECO:0000256" key="10">
    <source>
        <dbReference type="ARBA" id="ARBA00023315"/>
    </source>
</evidence>
<dbReference type="GO" id="GO:0004144">
    <property type="term" value="F:diacylglycerol O-acyltransferase activity"/>
    <property type="evidence" value="ECO:0007669"/>
    <property type="project" value="TreeGrafter"/>
</dbReference>
<evidence type="ECO:0000256" key="1">
    <source>
        <dbReference type="ARBA" id="ARBA00004477"/>
    </source>
</evidence>
<keyword evidence="4" id="KW-0808">Transferase</keyword>
<comment type="caution">
    <text evidence="11">The sequence shown here is derived from an EMBL/GenBank/DDBJ whole genome shotgun (WGS) entry which is preliminary data.</text>
</comment>
<keyword evidence="3" id="KW-0444">Lipid biosynthesis</keyword>
<evidence type="ECO:0000256" key="9">
    <source>
        <dbReference type="ARBA" id="ARBA00023136"/>
    </source>
</evidence>
<dbReference type="InterPro" id="IPR007130">
    <property type="entry name" value="DAGAT"/>
</dbReference>
<comment type="similarity">
    <text evidence="2">Belongs to the diacylglycerol acyltransferase family.</text>
</comment>
<name>A0AAW0JRF2_MYOGA</name>
<keyword evidence="7" id="KW-1133">Transmembrane helix</keyword>
<keyword evidence="5" id="KW-0812">Transmembrane</keyword>
<evidence type="ECO:0000256" key="2">
    <source>
        <dbReference type="ARBA" id="ARBA00005420"/>
    </source>
</evidence>
<evidence type="ECO:0000256" key="3">
    <source>
        <dbReference type="ARBA" id="ARBA00022516"/>
    </source>
</evidence>
<evidence type="ECO:0000256" key="7">
    <source>
        <dbReference type="ARBA" id="ARBA00022989"/>
    </source>
</evidence>
<keyword evidence="10" id="KW-0012">Acyltransferase</keyword>
<sequence length="507" mass="55867">MVKTTELDPSQNYLSGFHPPEVLVVGAFSNFSNFCTEATGFSLGLSLFLKPHLLMLPCWFQVPLFRDCIMTSGAGCHLTFLILGWGRGVRAPVFTSILVVSLCPSLCPPHPGLVSSDKASASYLLTLPEGGQVAVLAVGGPLEASEAKPGTQGISMGAALLERRNVAVSLRRVSSCTSRASLGPVFSFGENELFQQYPNPPGSWVRRVQEALQARLSVALPLFHGRLGLLIPFRVPIHTVVGAPIPVPRSPRSSREQVDQLQALYVERLTQLFEEHKTRFGGPADQHLAFPAPFWSSFSFLPGSGPSLFSILWKAQQVDEKVDNLETSERLFSYQGDESKLPKDNRSPSSLRPTHLPACWSLHWIVWTVLSQPQLGQAVTIVIGGAQEALFAVPREHCITLRRRKGFVCLVLRHGASLVPVYSFGENDIYRIKSFDQNSWQPRCQDAFKRLTGFSPCIFWGHSLFSANLWGLVPFAQPITTVVRHPIPLPNPSSPPKTKWIIITNST</sequence>
<proteinExistence type="inferred from homology"/>
<organism evidence="11 12">
    <name type="scientific">Myodes glareolus</name>
    <name type="common">Bank vole</name>
    <name type="synonym">Clethrionomys glareolus</name>
    <dbReference type="NCBI Taxonomy" id="447135"/>
    <lineage>
        <taxon>Eukaryota</taxon>
        <taxon>Metazoa</taxon>
        <taxon>Chordata</taxon>
        <taxon>Craniata</taxon>
        <taxon>Vertebrata</taxon>
        <taxon>Euteleostomi</taxon>
        <taxon>Mammalia</taxon>
        <taxon>Eutheria</taxon>
        <taxon>Euarchontoglires</taxon>
        <taxon>Glires</taxon>
        <taxon>Rodentia</taxon>
        <taxon>Myomorpha</taxon>
        <taxon>Muroidea</taxon>
        <taxon>Cricetidae</taxon>
        <taxon>Arvicolinae</taxon>
        <taxon>Myodes</taxon>
    </lineage>
</organism>
<dbReference type="Proteomes" id="UP001488838">
    <property type="component" value="Unassembled WGS sequence"/>
</dbReference>
<evidence type="ECO:0000256" key="6">
    <source>
        <dbReference type="ARBA" id="ARBA00022824"/>
    </source>
</evidence>
<keyword evidence="12" id="KW-1185">Reference proteome</keyword>
<reference evidence="11 12" key="1">
    <citation type="journal article" date="2023" name="bioRxiv">
        <title>Conserved and derived expression patterns and positive selection on dental genes reveal complex evolutionary context of ever-growing rodent molars.</title>
        <authorList>
            <person name="Calamari Z.T."/>
            <person name="Song A."/>
            <person name="Cohen E."/>
            <person name="Akter M."/>
            <person name="Roy R.D."/>
            <person name="Hallikas O."/>
            <person name="Christensen M.M."/>
            <person name="Li P."/>
            <person name="Marangoni P."/>
            <person name="Jernvall J."/>
            <person name="Klein O.D."/>
        </authorList>
    </citation>
    <scope>NUCLEOTIDE SEQUENCE [LARGE SCALE GENOMIC DNA]</scope>
    <source>
        <strain evidence="11">V071</strain>
    </source>
</reference>
<keyword evidence="9" id="KW-0472">Membrane</keyword>
<evidence type="ECO:0000313" key="11">
    <source>
        <dbReference type="EMBL" id="KAK7829148.1"/>
    </source>
</evidence>
<dbReference type="AlphaFoldDB" id="A0AAW0JRF2"/>
<evidence type="ECO:0000313" key="12">
    <source>
        <dbReference type="Proteomes" id="UP001488838"/>
    </source>
</evidence>
<dbReference type="Pfam" id="PF03982">
    <property type="entry name" value="DAGAT"/>
    <property type="match status" value="3"/>
</dbReference>
<gene>
    <name evidence="11" type="ORF">U0070_012619</name>
</gene>
<evidence type="ECO:0000256" key="5">
    <source>
        <dbReference type="ARBA" id="ARBA00022692"/>
    </source>
</evidence>
<accession>A0AAW0JRF2</accession>